<gene>
    <name evidence="4" type="ORF">CM240_2379</name>
</gene>
<protein>
    <submittedName>
        <fullName evidence="4">Thiamine-phosphate pyrophosphorylase, putative</fullName>
    </submittedName>
</protein>
<keyword evidence="2" id="KW-0784">Thiamine biosynthesis</keyword>
<dbReference type="EMBL" id="HG917868">
    <property type="protein sequence ID" value="CDM69516.1"/>
    <property type="molecule type" value="Genomic_DNA"/>
</dbReference>
<dbReference type="PATRIC" id="fig|1216932.3.peg.2357"/>
<dbReference type="AlphaFoldDB" id="W6RXY6"/>
<dbReference type="InterPro" id="IPR013785">
    <property type="entry name" value="Aldolase_TIM"/>
</dbReference>
<dbReference type="PANTHER" id="PTHR20857:SF15">
    <property type="entry name" value="THIAMINE-PHOSPHATE SYNTHASE"/>
    <property type="match status" value="1"/>
</dbReference>
<evidence type="ECO:0000259" key="3">
    <source>
        <dbReference type="Pfam" id="PF02581"/>
    </source>
</evidence>
<dbReference type="Gene3D" id="3.20.20.70">
    <property type="entry name" value="Aldolase class I"/>
    <property type="match status" value="1"/>
</dbReference>
<feature type="domain" description="Thiamine phosphate synthase/TenI" evidence="3">
    <location>
        <begin position="2"/>
        <end position="178"/>
    </location>
</feature>
<dbReference type="InterPro" id="IPR036206">
    <property type="entry name" value="ThiamineP_synth_sf"/>
</dbReference>
<dbReference type="GO" id="GO:0004789">
    <property type="term" value="F:thiamine-phosphate diphosphorylase activity"/>
    <property type="evidence" value="ECO:0007669"/>
    <property type="project" value="TreeGrafter"/>
</dbReference>
<dbReference type="CDD" id="cd00564">
    <property type="entry name" value="TMP_TenI"/>
    <property type="match status" value="1"/>
</dbReference>
<dbReference type="KEGG" id="clt:CM240_2379"/>
<proteinExistence type="predicted"/>
<dbReference type="HOGENOM" id="CLU_018272_3_4_9"/>
<dbReference type="PANTHER" id="PTHR20857">
    <property type="entry name" value="THIAMINE-PHOSPHATE PYROPHOSPHORYLASE"/>
    <property type="match status" value="1"/>
</dbReference>
<name>W6RXY6_9CLOT</name>
<dbReference type="InterPro" id="IPR022998">
    <property type="entry name" value="ThiamineP_synth_TenI"/>
</dbReference>
<dbReference type="Proteomes" id="UP000019426">
    <property type="component" value="Chromosome M2/40_rep1"/>
</dbReference>
<evidence type="ECO:0000313" key="5">
    <source>
        <dbReference type="Proteomes" id="UP000019426"/>
    </source>
</evidence>
<dbReference type="eggNOG" id="COG0352">
    <property type="taxonomic scope" value="Bacteria"/>
</dbReference>
<dbReference type="GO" id="GO:0009228">
    <property type="term" value="P:thiamine biosynthetic process"/>
    <property type="evidence" value="ECO:0007669"/>
    <property type="project" value="UniProtKB-KW"/>
</dbReference>
<keyword evidence="5" id="KW-1185">Reference proteome</keyword>
<evidence type="ECO:0000256" key="2">
    <source>
        <dbReference type="ARBA" id="ARBA00022977"/>
    </source>
</evidence>
<dbReference type="RefSeq" id="WP_044039320.1">
    <property type="nucleotide sequence ID" value="NZ_HG917868.1"/>
</dbReference>
<dbReference type="SUPFAM" id="SSF51391">
    <property type="entry name" value="Thiamin phosphate synthase"/>
    <property type="match status" value="1"/>
</dbReference>
<accession>W6RXY6</accession>
<dbReference type="Pfam" id="PF02581">
    <property type="entry name" value="TMP-TENI"/>
    <property type="match status" value="1"/>
</dbReference>
<dbReference type="STRING" id="1216932.CM240_2379"/>
<dbReference type="GO" id="GO:0005737">
    <property type="term" value="C:cytoplasm"/>
    <property type="evidence" value="ECO:0007669"/>
    <property type="project" value="TreeGrafter"/>
</dbReference>
<evidence type="ECO:0000256" key="1">
    <source>
        <dbReference type="ARBA" id="ARBA00004948"/>
    </source>
</evidence>
<comment type="pathway">
    <text evidence="1">Cofactor biosynthesis; thiamine diphosphate biosynthesis.</text>
</comment>
<organism evidence="4 5">
    <name type="scientific">Clostridium bornimense</name>
    <dbReference type="NCBI Taxonomy" id="1216932"/>
    <lineage>
        <taxon>Bacteria</taxon>
        <taxon>Bacillati</taxon>
        <taxon>Bacillota</taxon>
        <taxon>Clostridia</taxon>
        <taxon>Eubacteriales</taxon>
        <taxon>Clostridiaceae</taxon>
        <taxon>Clostridium</taxon>
    </lineage>
</organism>
<reference evidence="4 5" key="1">
    <citation type="submission" date="2013-11" db="EMBL/GenBank/DDBJ databases">
        <title>Complete genome sequence of Clostridum sp. M2/40.</title>
        <authorList>
            <person name="Wibberg D."/>
            <person name="Puehler A."/>
            <person name="Schlueter A."/>
        </authorList>
    </citation>
    <scope>NUCLEOTIDE SEQUENCE [LARGE SCALE GENOMIC DNA]</scope>
    <source>
        <strain evidence="5">M2/40</strain>
    </source>
</reference>
<evidence type="ECO:0000313" key="4">
    <source>
        <dbReference type="EMBL" id="CDM69516.1"/>
    </source>
</evidence>
<sequence length="194" mass="21715">MIYLITNRALVKSDEEYFAKIKSAIDGGLDRIILREKQLGYDELLKYGKKIMELTKGTSCKVIVNSSLEVYKEINAYGLHLPYNKFLSMKDRIDNVGVSVHTLEEAIEVDRIGADYVLASNVYETKCKLGLEGKGVKFINNINKNISTKVIALGGINVDNYKEVYKAGADGVAIMSGIMCSKNPEKYILQLKNY</sequence>